<dbReference type="PANTHER" id="PTHR21847:SF1">
    <property type="entry name" value="EF-HAND CALCIUM-BINDING DOMAIN-CONTAINING PROTEIN 10"/>
    <property type="match status" value="1"/>
</dbReference>
<dbReference type="InterPro" id="IPR056587">
    <property type="entry name" value="EF_EFCAB10_C"/>
</dbReference>
<dbReference type="EMBL" id="JAGDFL010000196">
    <property type="protein sequence ID" value="KAG7395644.1"/>
    <property type="molecule type" value="Genomic_DNA"/>
</dbReference>
<sequence length="142" mass="16009">MATKAPADAKQVNTKDPKVRAEMYMASHGVNELFEGLGTLLLYHRPQNPREFLVQHLQELRQAKLTQTPMPFFDEQDLKAMFTAFDIKEQGTITPDQYSQALRNLGIDKPTLRLPESVAGITQALFVRSVTQEIKNASASFM</sequence>
<evidence type="ECO:0000259" key="1">
    <source>
        <dbReference type="PROSITE" id="PS50222"/>
    </source>
</evidence>
<name>A0A8T1WSP7_9STRA</name>
<dbReference type="InterPro" id="IPR002048">
    <property type="entry name" value="EF_hand_dom"/>
</dbReference>
<dbReference type="InterPro" id="IPR049760">
    <property type="entry name" value="DD_EFCAB10"/>
</dbReference>
<reference evidence="2" key="1">
    <citation type="submission" date="2021-02" db="EMBL/GenBank/DDBJ databases">
        <authorList>
            <person name="Palmer J.M."/>
        </authorList>
    </citation>
    <scope>NUCLEOTIDE SEQUENCE</scope>
    <source>
        <strain evidence="2">SCRP23</strain>
    </source>
</reference>
<evidence type="ECO:0000313" key="2">
    <source>
        <dbReference type="EMBL" id="KAG7395644.1"/>
    </source>
</evidence>
<dbReference type="Proteomes" id="UP000693981">
    <property type="component" value="Unassembled WGS sequence"/>
</dbReference>
<dbReference type="CDD" id="cd22976">
    <property type="entry name" value="DD_EFCAB10"/>
    <property type="match status" value="1"/>
</dbReference>
<evidence type="ECO:0000313" key="3">
    <source>
        <dbReference type="Proteomes" id="UP000693981"/>
    </source>
</evidence>
<protein>
    <submittedName>
        <fullName evidence="2">EF-hand calcium-binding domain-containing protein 10</fullName>
    </submittedName>
</protein>
<keyword evidence="3" id="KW-1185">Reference proteome</keyword>
<feature type="domain" description="EF-hand" evidence="1">
    <location>
        <begin position="73"/>
        <end position="108"/>
    </location>
</feature>
<dbReference type="Pfam" id="PF24548">
    <property type="entry name" value="EF_EFCAB10_C"/>
    <property type="match status" value="1"/>
</dbReference>
<accession>A0A8T1WSP7</accession>
<dbReference type="PROSITE" id="PS50222">
    <property type="entry name" value="EF_HAND_2"/>
    <property type="match status" value="1"/>
</dbReference>
<comment type="caution">
    <text evidence="2">The sequence shown here is derived from an EMBL/GenBank/DDBJ whole genome shotgun (WGS) entry which is preliminary data.</text>
</comment>
<dbReference type="InterPro" id="IPR039879">
    <property type="entry name" value="EFC10"/>
</dbReference>
<gene>
    <name evidence="2" type="primary">EFCAB10_1</name>
    <name evidence="2" type="ORF">PHYBOEH_003401</name>
</gene>
<proteinExistence type="predicted"/>
<dbReference type="GO" id="GO:0005509">
    <property type="term" value="F:calcium ion binding"/>
    <property type="evidence" value="ECO:0007669"/>
    <property type="project" value="InterPro"/>
</dbReference>
<dbReference type="OrthoDB" id="10260455at2759"/>
<organism evidence="2 3">
    <name type="scientific">Phytophthora boehmeriae</name>
    <dbReference type="NCBI Taxonomy" id="109152"/>
    <lineage>
        <taxon>Eukaryota</taxon>
        <taxon>Sar</taxon>
        <taxon>Stramenopiles</taxon>
        <taxon>Oomycota</taxon>
        <taxon>Peronosporomycetes</taxon>
        <taxon>Peronosporales</taxon>
        <taxon>Peronosporaceae</taxon>
        <taxon>Phytophthora</taxon>
    </lineage>
</organism>
<dbReference type="AlphaFoldDB" id="A0A8T1WSP7"/>
<dbReference type="PANTHER" id="PTHR21847">
    <property type="entry name" value="EF-HAND CALCIUM-BINDING DOMAIN-CONTAINING PROTEIN 10"/>
    <property type="match status" value="1"/>
</dbReference>